<dbReference type="AlphaFoldDB" id="A0A0K1Q9K2"/>
<dbReference type="KEGG" id="llu:AKJ09_09077"/>
<protein>
    <submittedName>
        <fullName evidence="2">Uncharacterized protein</fullName>
    </submittedName>
</protein>
<evidence type="ECO:0000313" key="3">
    <source>
        <dbReference type="Proteomes" id="UP000064967"/>
    </source>
</evidence>
<accession>A0A0K1Q9K2</accession>
<dbReference type="EMBL" id="CP012333">
    <property type="protein sequence ID" value="AKV02414.1"/>
    <property type="molecule type" value="Genomic_DNA"/>
</dbReference>
<evidence type="ECO:0000313" key="2">
    <source>
        <dbReference type="EMBL" id="AKV02414.1"/>
    </source>
</evidence>
<evidence type="ECO:0000256" key="1">
    <source>
        <dbReference type="SAM" id="MobiDB-lite"/>
    </source>
</evidence>
<gene>
    <name evidence="2" type="ORF">AKJ09_09077</name>
</gene>
<name>A0A0K1Q9K2_9BACT</name>
<organism evidence="2 3">
    <name type="scientific">Labilithrix luteola</name>
    <dbReference type="NCBI Taxonomy" id="1391654"/>
    <lineage>
        <taxon>Bacteria</taxon>
        <taxon>Pseudomonadati</taxon>
        <taxon>Myxococcota</taxon>
        <taxon>Polyangia</taxon>
        <taxon>Polyangiales</taxon>
        <taxon>Labilitrichaceae</taxon>
        <taxon>Labilithrix</taxon>
    </lineage>
</organism>
<proteinExistence type="predicted"/>
<keyword evidence="3" id="KW-1185">Reference proteome</keyword>
<dbReference type="STRING" id="1391654.AKJ09_09077"/>
<sequence length="188" mass="20488">MPRANQAFRRARRALRIIRNGIATGLVFLYGAGCSKSDSSGPRDAGEAQHPQPEDARATDEKALEALVLLDVRASKAMREADAAAHAGELEKALDIVSKRARPAIEEGLRTGEAVTTKTRWGQAKREELLGILRDRKAEMPRYEEAVRGNDPEKMLASVEAQAAIERRALRAVGEFGSFRAPSAPSSR</sequence>
<dbReference type="Proteomes" id="UP000064967">
    <property type="component" value="Chromosome"/>
</dbReference>
<feature type="region of interest" description="Disordered" evidence="1">
    <location>
        <begin position="38"/>
        <end position="59"/>
    </location>
</feature>
<reference evidence="2 3" key="1">
    <citation type="submission" date="2015-08" db="EMBL/GenBank/DDBJ databases">
        <authorList>
            <person name="Babu N.S."/>
            <person name="Beckwith C.J."/>
            <person name="Beseler K.G."/>
            <person name="Brison A."/>
            <person name="Carone J.V."/>
            <person name="Caskin T.P."/>
            <person name="Diamond M."/>
            <person name="Durham M.E."/>
            <person name="Foxe J.M."/>
            <person name="Go M."/>
            <person name="Henderson B.A."/>
            <person name="Jones I.B."/>
            <person name="McGettigan J.A."/>
            <person name="Micheletti S.J."/>
            <person name="Nasrallah M.E."/>
            <person name="Ortiz D."/>
            <person name="Piller C.R."/>
            <person name="Privatt S.R."/>
            <person name="Schneider S.L."/>
            <person name="Sharp S."/>
            <person name="Smith T.C."/>
            <person name="Stanton J.D."/>
            <person name="Ullery H.E."/>
            <person name="Wilson R.J."/>
            <person name="Serrano M.G."/>
            <person name="Buck G."/>
            <person name="Lee V."/>
            <person name="Wang Y."/>
            <person name="Carvalho R."/>
            <person name="Voegtly L."/>
            <person name="Shi R."/>
            <person name="Duckworth R."/>
            <person name="Johnson A."/>
            <person name="Loviza R."/>
            <person name="Walstead R."/>
            <person name="Shah Z."/>
            <person name="Kiflezghi M."/>
            <person name="Wade K."/>
            <person name="Ball S.L."/>
            <person name="Bradley K.W."/>
            <person name="Asai D.J."/>
            <person name="Bowman C.A."/>
            <person name="Russell D.A."/>
            <person name="Pope W.H."/>
            <person name="Jacobs-Sera D."/>
            <person name="Hendrix R.W."/>
            <person name="Hatfull G.F."/>
        </authorList>
    </citation>
    <scope>NUCLEOTIDE SEQUENCE [LARGE SCALE GENOMIC DNA]</scope>
    <source>
        <strain evidence="2 3">DSM 27648</strain>
    </source>
</reference>
<feature type="compositionally biased region" description="Basic and acidic residues" evidence="1">
    <location>
        <begin position="44"/>
        <end position="59"/>
    </location>
</feature>